<evidence type="ECO:0000313" key="2">
    <source>
        <dbReference type="Proteomes" id="UP000299102"/>
    </source>
</evidence>
<dbReference type="EMBL" id="BGZK01001340">
    <property type="protein sequence ID" value="GBP77648.1"/>
    <property type="molecule type" value="Genomic_DNA"/>
</dbReference>
<organism evidence="1 2">
    <name type="scientific">Eumeta variegata</name>
    <name type="common">Bagworm moth</name>
    <name type="synonym">Eumeta japonica</name>
    <dbReference type="NCBI Taxonomy" id="151549"/>
    <lineage>
        <taxon>Eukaryota</taxon>
        <taxon>Metazoa</taxon>
        <taxon>Ecdysozoa</taxon>
        <taxon>Arthropoda</taxon>
        <taxon>Hexapoda</taxon>
        <taxon>Insecta</taxon>
        <taxon>Pterygota</taxon>
        <taxon>Neoptera</taxon>
        <taxon>Endopterygota</taxon>
        <taxon>Lepidoptera</taxon>
        <taxon>Glossata</taxon>
        <taxon>Ditrysia</taxon>
        <taxon>Tineoidea</taxon>
        <taxon>Psychidae</taxon>
        <taxon>Oiketicinae</taxon>
        <taxon>Eumeta</taxon>
    </lineage>
</organism>
<protein>
    <submittedName>
        <fullName evidence="1">Uncharacterized protein</fullName>
    </submittedName>
</protein>
<comment type="caution">
    <text evidence="1">The sequence shown here is derived from an EMBL/GenBank/DDBJ whole genome shotgun (WGS) entry which is preliminary data.</text>
</comment>
<name>A0A4C1YNC7_EUMVA</name>
<dbReference type="AlphaFoldDB" id="A0A4C1YNC7"/>
<gene>
    <name evidence="1" type="ORF">EVAR_50545_1</name>
</gene>
<accession>A0A4C1YNC7</accession>
<keyword evidence="2" id="KW-1185">Reference proteome</keyword>
<reference evidence="1 2" key="1">
    <citation type="journal article" date="2019" name="Commun. Biol.">
        <title>The bagworm genome reveals a unique fibroin gene that provides high tensile strength.</title>
        <authorList>
            <person name="Kono N."/>
            <person name="Nakamura H."/>
            <person name="Ohtoshi R."/>
            <person name="Tomita M."/>
            <person name="Numata K."/>
            <person name="Arakawa K."/>
        </authorList>
    </citation>
    <scope>NUCLEOTIDE SEQUENCE [LARGE SCALE GENOMIC DNA]</scope>
</reference>
<evidence type="ECO:0000313" key="1">
    <source>
        <dbReference type="EMBL" id="GBP77648.1"/>
    </source>
</evidence>
<sequence>MLLEDMIMTNELLIKLISLAHFAYHTARLAVVATTSPRDGDDRSPPSAWRTGRSKGSCIIALWRAPRVREPAAGSGEKLHNSADREFYFHNEMTQL</sequence>
<dbReference type="Proteomes" id="UP000299102">
    <property type="component" value="Unassembled WGS sequence"/>
</dbReference>
<proteinExistence type="predicted"/>